<evidence type="ECO:0000313" key="3">
    <source>
        <dbReference type="Proteomes" id="UP001319180"/>
    </source>
</evidence>
<evidence type="ECO:0000313" key="2">
    <source>
        <dbReference type="EMBL" id="MBT1690086.1"/>
    </source>
</evidence>
<dbReference type="EMBL" id="JAHESC010000055">
    <property type="protein sequence ID" value="MBT1690086.1"/>
    <property type="molecule type" value="Genomic_DNA"/>
</dbReference>
<keyword evidence="3" id="KW-1185">Reference proteome</keyword>
<accession>A0AAP2DFC7</accession>
<dbReference type="Proteomes" id="UP001319180">
    <property type="component" value="Unassembled WGS sequence"/>
</dbReference>
<comment type="caution">
    <text evidence="2">The sequence shown here is derived from an EMBL/GenBank/DDBJ whole genome shotgun (WGS) entry which is preliminary data.</text>
</comment>
<name>A0AAP2DFC7_9BACT</name>
<gene>
    <name evidence="2" type="ORF">KK078_26210</name>
</gene>
<proteinExistence type="predicted"/>
<protein>
    <submittedName>
        <fullName evidence="2">Uncharacterized protein</fullName>
    </submittedName>
</protein>
<feature type="region of interest" description="Disordered" evidence="1">
    <location>
        <begin position="1"/>
        <end position="29"/>
    </location>
</feature>
<dbReference type="RefSeq" id="WP_254093305.1">
    <property type="nucleotide sequence ID" value="NZ_JAHESC010000055.1"/>
</dbReference>
<organism evidence="2 3">
    <name type="scientific">Dawidia soli</name>
    <dbReference type="NCBI Taxonomy" id="2782352"/>
    <lineage>
        <taxon>Bacteria</taxon>
        <taxon>Pseudomonadati</taxon>
        <taxon>Bacteroidota</taxon>
        <taxon>Cytophagia</taxon>
        <taxon>Cytophagales</taxon>
        <taxon>Chryseotaleaceae</taxon>
        <taxon>Dawidia</taxon>
    </lineage>
</organism>
<reference evidence="2 3" key="1">
    <citation type="submission" date="2021-05" db="EMBL/GenBank/DDBJ databases">
        <title>A Polyphasic approach of four new species of the genus Ohtaekwangia: Ohtaekwangia histidinii sp. nov., Ohtaekwangia cretensis sp. nov., Ohtaekwangia indiensis sp. nov., Ohtaekwangia reichenbachii sp. nov. from diverse environment.</title>
        <authorList>
            <person name="Octaviana S."/>
        </authorList>
    </citation>
    <scope>NUCLEOTIDE SEQUENCE [LARGE SCALE GENOMIC DNA]</scope>
    <source>
        <strain evidence="2 3">PWU37</strain>
    </source>
</reference>
<dbReference type="AlphaFoldDB" id="A0AAP2DFC7"/>
<evidence type="ECO:0000256" key="1">
    <source>
        <dbReference type="SAM" id="MobiDB-lite"/>
    </source>
</evidence>
<sequence length="62" mass="6843">MKSPTPTGGPRKDARSPEPTDPTLLQSQGFAEDHTADGGEFLDDALRMHEQTLSMLEEEDEE</sequence>